<evidence type="ECO:0000256" key="8">
    <source>
        <dbReference type="ARBA" id="ARBA00022989"/>
    </source>
</evidence>
<evidence type="ECO:0000256" key="4">
    <source>
        <dbReference type="ARBA" id="ARBA00022448"/>
    </source>
</evidence>
<dbReference type="NCBIfam" id="TIGR00739">
    <property type="entry name" value="yajC"/>
    <property type="match status" value="1"/>
</dbReference>
<name>A0AAU7NUE9_9GAMM</name>
<keyword evidence="5" id="KW-1003">Cell membrane</keyword>
<dbReference type="GO" id="GO:0015031">
    <property type="term" value="P:protein transport"/>
    <property type="evidence" value="ECO:0007669"/>
    <property type="project" value="UniProtKB-KW"/>
</dbReference>
<comment type="subcellular location">
    <subcellularLocation>
        <location evidence="1">Cell membrane</location>
        <topology evidence="1">Single-pass membrane protein</topology>
    </subcellularLocation>
</comment>
<dbReference type="Proteomes" id="UP001225378">
    <property type="component" value="Chromosome"/>
</dbReference>
<keyword evidence="8 11" id="KW-1133">Transmembrane helix</keyword>
<reference evidence="12 13" key="1">
    <citation type="journal article" date="2024" name="Microbiology">
        <title>Methylomarinum rosea sp. nov., a novel halophilic methanotrophic bacterium from the hypersaline Lake Elton.</title>
        <authorList>
            <person name="Suleimanov R.Z."/>
            <person name="Oshkin I.Y."/>
            <person name="Danilova O.V."/>
            <person name="Suzina N.E."/>
            <person name="Dedysh S.N."/>
        </authorList>
    </citation>
    <scope>NUCLEOTIDE SEQUENCE [LARGE SCALE GENOMIC DNA]</scope>
    <source>
        <strain evidence="12 13">Ch1-1</strain>
    </source>
</reference>
<evidence type="ECO:0000313" key="12">
    <source>
        <dbReference type="EMBL" id="XBS20607.1"/>
    </source>
</evidence>
<comment type="similarity">
    <text evidence="2">Belongs to the YajC family.</text>
</comment>
<keyword evidence="9" id="KW-0811">Translocation</keyword>
<evidence type="ECO:0000256" key="3">
    <source>
        <dbReference type="ARBA" id="ARBA00014962"/>
    </source>
</evidence>
<dbReference type="InterPro" id="IPR003849">
    <property type="entry name" value="Preprotein_translocase_YajC"/>
</dbReference>
<evidence type="ECO:0000256" key="2">
    <source>
        <dbReference type="ARBA" id="ARBA00006742"/>
    </source>
</evidence>
<organism evidence="12 13">
    <name type="scientific">Methylomarinum roseum</name>
    <dbReference type="NCBI Taxonomy" id="3067653"/>
    <lineage>
        <taxon>Bacteria</taxon>
        <taxon>Pseudomonadati</taxon>
        <taxon>Pseudomonadota</taxon>
        <taxon>Gammaproteobacteria</taxon>
        <taxon>Methylococcales</taxon>
        <taxon>Methylococcaceae</taxon>
        <taxon>Methylomarinum</taxon>
    </lineage>
</organism>
<keyword evidence="10 11" id="KW-0472">Membrane</keyword>
<dbReference type="GO" id="GO:0005886">
    <property type="term" value="C:plasma membrane"/>
    <property type="evidence" value="ECO:0007669"/>
    <property type="project" value="UniProtKB-SubCell"/>
</dbReference>
<sequence length="119" mass="13184">MSFFISDAMAEAAAPAVQQPGFEGMIFPLGILIFFYFLFIRPQSKRNKEQKQMLAALSKGAEVVTSGGILGKVEDLDENFVKLEVADNSFIQVQRHAIANMMPKGTYKALNKKVSKPNK</sequence>
<dbReference type="PRINTS" id="PR01853">
    <property type="entry name" value="YAJCTRNLCASE"/>
</dbReference>
<evidence type="ECO:0000256" key="7">
    <source>
        <dbReference type="ARBA" id="ARBA00022927"/>
    </source>
</evidence>
<evidence type="ECO:0000256" key="9">
    <source>
        <dbReference type="ARBA" id="ARBA00023010"/>
    </source>
</evidence>
<dbReference type="SMART" id="SM01323">
    <property type="entry name" value="YajC"/>
    <property type="match status" value="1"/>
</dbReference>
<keyword evidence="6 11" id="KW-0812">Transmembrane</keyword>
<evidence type="ECO:0000313" key="13">
    <source>
        <dbReference type="Proteomes" id="UP001225378"/>
    </source>
</evidence>
<dbReference type="PANTHER" id="PTHR33909">
    <property type="entry name" value="SEC TRANSLOCON ACCESSORY COMPLEX SUBUNIT YAJC"/>
    <property type="match status" value="1"/>
</dbReference>
<dbReference type="PANTHER" id="PTHR33909:SF1">
    <property type="entry name" value="SEC TRANSLOCON ACCESSORY COMPLEX SUBUNIT YAJC"/>
    <property type="match status" value="1"/>
</dbReference>
<dbReference type="EMBL" id="CP157743">
    <property type="protein sequence ID" value="XBS20607.1"/>
    <property type="molecule type" value="Genomic_DNA"/>
</dbReference>
<protein>
    <recommendedName>
        <fullName evidence="3">Sec translocon accessory complex subunit YajC</fullName>
    </recommendedName>
</protein>
<evidence type="ECO:0000256" key="6">
    <source>
        <dbReference type="ARBA" id="ARBA00022692"/>
    </source>
</evidence>
<dbReference type="RefSeq" id="WP_349431707.1">
    <property type="nucleotide sequence ID" value="NZ_CP157743.1"/>
</dbReference>
<evidence type="ECO:0000256" key="5">
    <source>
        <dbReference type="ARBA" id="ARBA00022475"/>
    </source>
</evidence>
<evidence type="ECO:0000256" key="11">
    <source>
        <dbReference type="SAM" id="Phobius"/>
    </source>
</evidence>
<dbReference type="AlphaFoldDB" id="A0AAU7NUE9"/>
<evidence type="ECO:0000256" key="1">
    <source>
        <dbReference type="ARBA" id="ARBA00004162"/>
    </source>
</evidence>
<dbReference type="Pfam" id="PF02699">
    <property type="entry name" value="YajC"/>
    <property type="match status" value="1"/>
</dbReference>
<evidence type="ECO:0000256" key="10">
    <source>
        <dbReference type="ARBA" id="ARBA00023136"/>
    </source>
</evidence>
<feature type="transmembrane region" description="Helical" evidence="11">
    <location>
        <begin position="20"/>
        <end position="40"/>
    </location>
</feature>
<keyword evidence="7" id="KW-0653">Protein transport</keyword>
<proteinExistence type="inferred from homology"/>
<accession>A0AAU7NUE9</accession>
<keyword evidence="13" id="KW-1185">Reference proteome</keyword>
<keyword evidence="4" id="KW-0813">Transport</keyword>
<dbReference type="KEGG" id="mech:Q9L42_020060"/>
<gene>
    <name evidence="12" type="primary">yajC</name>
    <name evidence="12" type="ORF">Q9L42_020060</name>
</gene>